<dbReference type="STRING" id="574566.I0ZB15"/>
<feature type="transmembrane region" description="Helical" evidence="2">
    <location>
        <begin position="70"/>
        <end position="90"/>
    </location>
</feature>
<sequence length="155" mass="17275">MFRSPASLRRTQLKHRHVVHVNPFDVAWGTSVSINAQSLAANLFASSIFPYAAFLYYLTRSKKTPGLALFGFYFLLVFVFATIPAGIYAKTHYGTILANVDWLHGGAESLLTITNLMIVLGVREGIRQAEKRRGDLESPETASNEQSKVKEKQTL</sequence>
<name>I0ZB15_COCSC</name>
<dbReference type="KEGG" id="csl:COCSUDRAFT_83454"/>
<comment type="caution">
    <text evidence="3">The sequence shown here is derived from an EMBL/GenBank/DDBJ whole genome shotgun (WGS) entry which is preliminary data.</text>
</comment>
<evidence type="ECO:0000256" key="2">
    <source>
        <dbReference type="SAM" id="Phobius"/>
    </source>
</evidence>
<dbReference type="InterPro" id="IPR021995">
    <property type="entry name" value="DUF3593"/>
</dbReference>
<dbReference type="OrthoDB" id="424673at2759"/>
<evidence type="ECO:0008006" key="5">
    <source>
        <dbReference type="Google" id="ProtNLM"/>
    </source>
</evidence>
<evidence type="ECO:0000313" key="3">
    <source>
        <dbReference type="EMBL" id="EIE27834.1"/>
    </source>
</evidence>
<keyword evidence="2" id="KW-0812">Transmembrane</keyword>
<protein>
    <recommendedName>
        <fullName evidence="5">DUF3593 domain-containing protein</fullName>
    </recommendedName>
</protein>
<dbReference type="EMBL" id="AGSI01000001">
    <property type="protein sequence ID" value="EIE27834.1"/>
    <property type="molecule type" value="Genomic_DNA"/>
</dbReference>
<proteinExistence type="predicted"/>
<organism evidence="3 4">
    <name type="scientific">Coccomyxa subellipsoidea (strain C-169)</name>
    <name type="common">Green microalga</name>
    <dbReference type="NCBI Taxonomy" id="574566"/>
    <lineage>
        <taxon>Eukaryota</taxon>
        <taxon>Viridiplantae</taxon>
        <taxon>Chlorophyta</taxon>
        <taxon>core chlorophytes</taxon>
        <taxon>Trebouxiophyceae</taxon>
        <taxon>Trebouxiophyceae incertae sedis</taxon>
        <taxon>Coccomyxaceae</taxon>
        <taxon>Coccomyxa</taxon>
        <taxon>Coccomyxa subellipsoidea</taxon>
    </lineage>
</organism>
<keyword evidence="4" id="KW-1185">Reference proteome</keyword>
<evidence type="ECO:0000313" key="4">
    <source>
        <dbReference type="Proteomes" id="UP000007264"/>
    </source>
</evidence>
<dbReference type="RefSeq" id="XP_005652378.1">
    <property type="nucleotide sequence ID" value="XM_005652321.1"/>
</dbReference>
<dbReference type="eggNOG" id="KOG2445">
    <property type="taxonomic scope" value="Eukaryota"/>
</dbReference>
<reference evidence="3 4" key="1">
    <citation type="journal article" date="2012" name="Genome Biol.">
        <title>The genome of the polar eukaryotic microalga coccomyxa subellipsoidea reveals traits of cold adaptation.</title>
        <authorList>
            <person name="Blanc G."/>
            <person name="Agarkova I."/>
            <person name="Grimwood J."/>
            <person name="Kuo A."/>
            <person name="Brueggeman A."/>
            <person name="Dunigan D."/>
            <person name="Gurnon J."/>
            <person name="Ladunga I."/>
            <person name="Lindquist E."/>
            <person name="Lucas S."/>
            <person name="Pangilinan J."/>
            <person name="Proschold T."/>
            <person name="Salamov A."/>
            <person name="Schmutz J."/>
            <person name="Weeks D."/>
            <person name="Yamada T."/>
            <person name="Claverie J.M."/>
            <person name="Grigoriev I."/>
            <person name="Van Etten J."/>
            <person name="Lomsadze A."/>
            <person name="Borodovsky M."/>
        </authorList>
    </citation>
    <scope>NUCLEOTIDE SEQUENCE [LARGE SCALE GENOMIC DNA]</scope>
    <source>
        <strain evidence="3 4">C-169</strain>
    </source>
</reference>
<accession>I0ZB15</accession>
<dbReference type="AlphaFoldDB" id="I0ZB15"/>
<keyword evidence="2" id="KW-1133">Transmembrane helix</keyword>
<feature type="region of interest" description="Disordered" evidence="1">
    <location>
        <begin position="131"/>
        <end position="155"/>
    </location>
</feature>
<dbReference type="Proteomes" id="UP000007264">
    <property type="component" value="Unassembled WGS sequence"/>
</dbReference>
<feature type="transmembrane region" description="Helical" evidence="2">
    <location>
        <begin position="39"/>
        <end position="58"/>
    </location>
</feature>
<evidence type="ECO:0000256" key="1">
    <source>
        <dbReference type="SAM" id="MobiDB-lite"/>
    </source>
</evidence>
<feature type="transmembrane region" description="Helical" evidence="2">
    <location>
        <begin position="102"/>
        <end position="122"/>
    </location>
</feature>
<keyword evidence="2" id="KW-0472">Membrane</keyword>
<dbReference type="GeneID" id="17045426"/>
<dbReference type="Pfam" id="PF12159">
    <property type="entry name" value="DUF3593"/>
    <property type="match status" value="1"/>
</dbReference>
<dbReference type="PANTHER" id="PTHR35473">
    <property type="entry name" value="1-ACYL-SN-GLYCEROL-3-PHOSPHATE ACYLTRANSFERASE"/>
    <property type="match status" value="1"/>
</dbReference>
<gene>
    <name evidence="3" type="ORF">COCSUDRAFT_83454</name>
</gene>
<dbReference type="PANTHER" id="PTHR35473:SF3">
    <property type="entry name" value="1-ACYL-SN-GLYCEROL-3-PHOSPHATE ACYLTRANSFERASE"/>
    <property type="match status" value="1"/>
</dbReference>